<proteinExistence type="predicted"/>
<accession>A0A5C3NJL1</accession>
<protein>
    <recommendedName>
        <fullName evidence="3">Trypsin-like serine protease</fullName>
    </recommendedName>
</protein>
<keyword evidence="2" id="KW-1185">Reference proteome</keyword>
<dbReference type="Proteomes" id="UP000305948">
    <property type="component" value="Unassembled WGS sequence"/>
</dbReference>
<evidence type="ECO:0000313" key="1">
    <source>
        <dbReference type="EMBL" id="TFK57420.1"/>
    </source>
</evidence>
<evidence type="ECO:0000313" key="2">
    <source>
        <dbReference type="Proteomes" id="UP000305948"/>
    </source>
</evidence>
<sequence length="348" mass="37494">MLRACPGRSGLHVLKGASLWRNYATADSPLVLGKVPPPPKSNNTRFELDTRILTELCNRPSSSRVKLENLVLQYMERGGHVLETSLPYESRPSSRRKVGLTSAAEDGVAMIAHCVRDGENHRITLSSGFALEGTGKHAGESVVVSCAHTLEEIRRSPLATPDELKPILEASSSTSRLSGSFVISGSRDDTVFHPVSAVLSALHRSDLVLFSKSDSSLKTLPVSPYPAHPNTTIRAHFVVDEEPEESGWVPWIGGTWSKWVRGTVLGYRDFAGREAKPGTYDTLSHLIFEPAPTPGSSGGPLVDEESGAVIGVILGTRQDLGIQGLRGWGVPAEAIFEMFSLPGLGIKQ</sequence>
<dbReference type="EMBL" id="ML213503">
    <property type="protein sequence ID" value="TFK57420.1"/>
    <property type="molecule type" value="Genomic_DNA"/>
</dbReference>
<dbReference type="AlphaFoldDB" id="A0A5C3NJL1"/>
<dbReference type="Pfam" id="PF13365">
    <property type="entry name" value="Trypsin_2"/>
    <property type="match status" value="1"/>
</dbReference>
<dbReference type="SUPFAM" id="SSF50494">
    <property type="entry name" value="Trypsin-like serine proteases"/>
    <property type="match status" value="1"/>
</dbReference>
<dbReference type="InterPro" id="IPR009003">
    <property type="entry name" value="Peptidase_S1_PA"/>
</dbReference>
<name>A0A5C3NJL1_9AGAM</name>
<organism evidence="1 2">
    <name type="scientific">Heliocybe sulcata</name>
    <dbReference type="NCBI Taxonomy" id="5364"/>
    <lineage>
        <taxon>Eukaryota</taxon>
        <taxon>Fungi</taxon>
        <taxon>Dikarya</taxon>
        <taxon>Basidiomycota</taxon>
        <taxon>Agaricomycotina</taxon>
        <taxon>Agaricomycetes</taxon>
        <taxon>Gloeophyllales</taxon>
        <taxon>Gloeophyllaceae</taxon>
        <taxon>Heliocybe</taxon>
    </lineage>
</organism>
<dbReference type="OrthoDB" id="10054765at2759"/>
<evidence type="ECO:0008006" key="3">
    <source>
        <dbReference type="Google" id="ProtNLM"/>
    </source>
</evidence>
<reference evidence="1 2" key="1">
    <citation type="journal article" date="2019" name="Nat. Ecol. Evol.">
        <title>Megaphylogeny resolves global patterns of mushroom evolution.</title>
        <authorList>
            <person name="Varga T."/>
            <person name="Krizsan K."/>
            <person name="Foldi C."/>
            <person name="Dima B."/>
            <person name="Sanchez-Garcia M."/>
            <person name="Sanchez-Ramirez S."/>
            <person name="Szollosi G.J."/>
            <person name="Szarkandi J.G."/>
            <person name="Papp V."/>
            <person name="Albert L."/>
            <person name="Andreopoulos W."/>
            <person name="Angelini C."/>
            <person name="Antonin V."/>
            <person name="Barry K.W."/>
            <person name="Bougher N.L."/>
            <person name="Buchanan P."/>
            <person name="Buyck B."/>
            <person name="Bense V."/>
            <person name="Catcheside P."/>
            <person name="Chovatia M."/>
            <person name="Cooper J."/>
            <person name="Damon W."/>
            <person name="Desjardin D."/>
            <person name="Finy P."/>
            <person name="Geml J."/>
            <person name="Haridas S."/>
            <person name="Hughes K."/>
            <person name="Justo A."/>
            <person name="Karasinski D."/>
            <person name="Kautmanova I."/>
            <person name="Kiss B."/>
            <person name="Kocsube S."/>
            <person name="Kotiranta H."/>
            <person name="LaButti K.M."/>
            <person name="Lechner B.E."/>
            <person name="Liimatainen K."/>
            <person name="Lipzen A."/>
            <person name="Lukacs Z."/>
            <person name="Mihaltcheva S."/>
            <person name="Morgado L.N."/>
            <person name="Niskanen T."/>
            <person name="Noordeloos M.E."/>
            <person name="Ohm R.A."/>
            <person name="Ortiz-Santana B."/>
            <person name="Ovrebo C."/>
            <person name="Racz N."/>
            <person name="Riley R."/>
            <person name="Savchenko A."/>
            <person name="Shiryaev A."/>
            <person name="Soop K."/>
            <person name="Spirin V."/>
            <person name="Szebenyi C."/>
            <person name="Tomsovsky M."/>
            <person name="Tulloss R.E."/>
            <person name="Uehling J."/>
            <person name="Grigoriev I.V."/>
            <person name="Vagvolgyi C."/>
            <person name="Papp T."/>
            <person name="Martin F.M."/>
            <person name="Miettinen O."/>
            <person name="Hibbett D.S."/>
            <person name="Nagy L.G."/>
        </authorList>
    </citation>
    <scope>NUCLEOTIDE SEQUENCE [LARGE SCALE GENOMIC DNA]</scope>
    <source>
        <strain evidence="1 2">OMC1185</strain>
    </source>
</reference>
<dbReference type="STRING" id="5364.A0A5C3NJL1"/>
<gene>
    <name evidence="1" type="ORF">OE88DRAFT_1619167</name>
</gene>